<evidence type="ECO:0008006" key="3">
    <source>
        <dbReference type="Google" id="ProtNLM"/>
    </source>
</evidence>
<dbReference type="Proteomes" id="UP000009011">
    <property type="component" value="Chromosome"/>
</dbReference>
<accession>I6Z9I5</accession>
<dbReference type="KEGG" id="mro:MROS_2575"/>
<keyword evidence="2" id="KW-1185">Reference proteome</keyword>
<gene>
    <name evidence="1" type="ordered locus">MROS_2575</name>
</gene>
<reference evidence="1 2" key="1">
    <citation type="journal article" date="2013" name="PLoS ONE">
        <title>Genomic analysis of Melioribacter roseus, facultatively anaerobic organotrophic bacterium representing a novel deep lineage within Bacteriodetes/Chlorobi group.</title>
        <authorList>
            <person name="Kadnikov V.V."/>
            <person name="Mardanov A.V."/>
            <person name="Podosokorskaya O.A."/>
            <person name="Gavrilov S.N."/>
            <person name="Kublanov I.V."/>
            <person name="Beletsky A.V."/>
            <person name="Bonch-Osmolovskaya E.A."/>
            <person name="Ravin N.V."/>
        </authorList>
    </citation>
    <scope>NUCLEOTIDE SEQUENCE [LARGE SCALE GENOMIC DNA]</scope>
    <source>
        <strain evidence="2">JCM 17771 / P3M-2</strain>
    </source>
</reference>
<evidence type="ECO:0000313" key="1">
    <source>
        <dbReference type="EMBL" id="AFN75805.1"/>
    </source>
</evidence>
<dbReference type="OrthoDB" id="8793at2"/>
<proteinExistence type="predicted"/>
<dbReference type="STRING" id="1191523.MROS_2575"/>
<dbReference type="AlphaFoldDB" id="I6Z9I5"/>
<evidence type="ECO:0000313" key="2">
    <source>
        <dbReference type="Proteomes" id="UP000009011"/>
    </source>
</evidence>
<protein>
    <recommendedName>
        <fullName evidence="3">PEGA domain-containing protein</fullName>
    </recommendedName>
</protein>
<organism evidence="1 2">
    <name type="scientific">Melioribacter roseus (strain DSM 23840 / JCM 17771 / VKM B-2668 / P3M-2)</name>
    <dbReference type="NCBI Taxonomy" id="1191523"/>
    <lineage>
        <taxon>Bacteria</taxon>
        <taxon>Pseudomonadati</taxon>
        <taxon>Ignavibacteriota</taxon>
        <taxon>Ignavibacteria</taxon>
        <taxon>Ignavibacteriales</taxon>
        <taxon>Melioribacteraceae</taxon>
        <taxon>Melioribacter</taxon>
    </lineage>
</organism>
<dbReference type="HOGENOM" id="CLU_1123349_0_0_10"/>
<sequence length="235" mass="26463">MFVRILIILFFAVTVKAQQELYEVKIVTEKPDAAIYVDDQPAGVGSVSIKLSGGKHIVSILESPIIWNGIMIADTIYVDENSARAFNYRLPAAALINSNPQDALVNINNKFAGYTPVRIYCFEDDVITVSRKGGERQFYGVKDKINVNFHVMSERLKKEFPETTEFKLLIASSVLLGGIAAYFKLRADNLYDDYVSTGDSALYEKVNRYDIYSGMAFGLLQINFGYLFYKLLTED</sequence>
<dbReference type="RefSeq" id="WP_014857235.1">
    <property type="nucleotide sequence ID" value="NC_018178.1"/>
</dbReference>
<name>I6Z9I5_MELRP</name>
<dbReference type="EMBL" id="CP003557">
    <property type="protein sequence ID" value="AFN75805.1"/>
    <property type="molecule type" value="Genomic_DNA"/>
</dbReference>